<proteinExistence type="predicted"/>
<dbReference type="InterPro" id="IPR019533">
    <property type="entry name" value="Peptidase_S26"/>
</dbReference>
<dbReference type="CDD" id="cd06462">
    <property type="entry name" value="Peptidase_S24_S26"/>
    <property type="match status" value="1"/>
</dbReference>
<reference evidence="2 3" key="1">
    <citation type="journal article" date="2019" name="Int. J. Syst. Evol. Microbiol.">
        <title>The Global Catalogue of Microorganisms (GCM) 10K type strain sequencing project: providing services to taxonomists for standard genome sequencing and annotation.</title>
        <authorList>
            <consortium name="The Broad Institute Genomics Platform"/>
            <consortium name="The Broad Institute Genome Sequencing Center for Infectious Disease"/>
            <person name="Wu L."/>
            <person name="Ma J."/>
        </authorList>
    </citation>
    <scope>NUCLEOTIDE SEQUENCE [LARGE SCALE GENOMIC DNA]</scope>
    <source>
        <strain evidence="2 3">JCM 10425</strain>
    </source>
</reference>
<dbReference type="InterPro" id="IPR036286">
    <property type="entry name" value="LexA/Signal_pep-like_sf"/>
</dbReference>
<keyword evidence="3" id="KW-1185">Reference proteome</keyword>
<evidence type="ECO:0000313" key="3">
    <source>
        <dbReference type="Proteomes" id="UP001500967"/>
    </source>
</evidence>
<name>A0ABN0U778_9ACTN</name>
<organism evidence="2 3">
    <name type="scientific">Cryptosporangium japonicum</name>
    <dbReference type="NCBI Taxonomy" id="80872"/>
    <lineage>
        <taxon>Bacteria</taxon>
        <taxon>Bacillati</taxon>
        <taxon>Actinomycetota</taxon>
        <taxon>Actinomycetes</taxon>
        <taxon>Cryptosporangiales</taxon>
        <taxon>Cryptosporangiaceae</taxon>
        <taxon>Cryptosporangium</taxon>
    </lineage>
</organism>
<sequence>MTIAAVVLVLVLLVGAGVGVVRRTLAVVTVTGVSMEPTYHRGDRLLVRRAGVGALRVGQVIVVAAGRPVGPPALDNPLWMVKRLVALPGDPVPRSDTFRVHASADDVTPPDCLVVAADNPAGVDSRQLGYFAGRNVLGVVVRHLG</sequence>
<dbReference type="Pfam" id="PF10502">
    <property type="entry name" value="Peptidase_S26"/>
    <property type="match status" value="1"/>
</dbReference>
<dbReference type="EMBL" id="BAAAGX010000010">
    <property type="protein sequence ID" value="GAA0241032.1"/>
    <property type="molecule type" value="Genomic_DNA"/>
</dbReference>
<dbReference type="RefSeq" id="WP_344649226.1">
    <property type="nucleotide sequence ID" value="NZ_BAAAGX010000010.1"/>
</dbReference>
<evidence type="ECO:0000259" key="1">
    <source>
        <dbReference type="Pfam" id="PF10502"/>
    </source>
</evidence>
<gene>
    <name evidence="2" type="ORF">GCM10009539_27980</name>
</gene>
<accession>A0ABN0U778</accession>
<feature type="domain" description="Peptidase S26" evidence="1">
    <location>
        <begin position="6"/>
        <end position="95"/>
    </location>
</feature>
<protein>
    <submittedName>
        <fullName evidence="2">S26 family signal peptidase</fullName>
    </submittedName>
</protein>
<evidence type="ECO:0000313" key="2">
    <source>
        <dbReference type="EMBL" id="GAA0241032.1"/>
    </source>
</evidence>
<dbReference type="Gene3D" id="2.10.109.10">
    <property type="entry name" value="Umud Fragment, subunit A"/>
    <property type="match status" value="1"/>
</dbReference>
<dbReference type="Proteomes" id="UP001500967">
    <property type="component" value="Unassembled WGS sequence"/>
</dbReference>
<comment type="caution">
    <text evidence="2">The sequence shown here is derived from an EMBL/GenBank/DDBJ whole genome shotgun (WGS) entry which is preliminary data.</text>
</comment>
<dbReference type="SUPFAM" id="SSF51306">
    <property type="entry name" value="LexA/Signal peptidase"/>
    <property type="match status" value="1"/>
</dbReference>